<sequence>MNTTTILGTLAAILFLAFFLSSPASAEDVNVTFTVDARNETDPASYTCADMDGDDSVENCMLDADFSLPDGNGVSWDHPHFWDWILYSEGVVIQPGDLAELTLNDVNLNFSWVAEGCTTFECQNTTVHQNTHRGAYYLRPTDCVWFQNPGVS</sequence>
<proteinExistence type="predicted"/>
<name>A0A382CL26_9ZZZZ</name>
<evidence type="ECO:0000313" key="1">
    <source>
        <dbReference type="EMBL" id="SVB26492.1"/>
    </source>
</evidence>
<accession>A0A382CL26</accession>
<organism evidence="1">
    <name type="scientific">marine metagenome</name>
    <dbReference type="NCBI Taxonomy" id="408172"/>
    <lineage>
        <taxon>unclassified sequences</taxon>
        <taxon>metagenomes</taxon>
        <taxon>ecological metagenomes</taxon>
    </lineage>
</organism>
<reference evidence="1" key="1">
    <citation type="submission" date="2018-05" db="EMBL/GenBank/DDBJ databases">
        <authorList>
            <person name="Lanie J.A."/>
            <person name="Ng W.-L."/>
            <person name="Kazmierczak K.M."/>
            <person name="Andrzejewski T.M."/>
            <person name="Davidsen T.M."/>
            <person name="Wayne K.J."/>
            <person name="Tettelin H."/>
            <person name="Glass J.I."/>
            <person name="Rusch D."/>
            <person name="Podicherti R."/>
            <person name="Tsui H.-C.T."/>
            <person name="Winkler M.E."/>
        </authorList>
    </citation>
    <scope>NUCLEOTIDE SEQUENCE</scope>
</reference>
<feature type="non-terminal residue" evidence="1">
    <location>
        <position position="152"/>
    </location>
</feature>
<gene>
    <name evidence="1" type="ORF">METZ01_LOCUS179346</name>
</gene>
<protein>
    <submittedName>
        <fullName evidence="1">Uncharacterized protein</fullName>
    </submittedName>
</protein>
<dbReference type="AlphaFoldDB" id="A0A382CL26"/>
<dbReference type="EMBL" id="UINC01034916">
    <property type="protein sequence ID" value="SVB26492.1"/>
    <property type="molecule type" value="Genomic_DNA"/>
</dbReference>